<feature type="compositionally biased region" description="Polar residues" evidence="5">
    <location>
        <begin position="359"/>
        <end position="373"/>
    </location>
</feature>
<keyword evidence="8" id="KW-1185">Reference proteome</keyword>
<name>A0A1G4KQS1_KOMPC</name>
<evidence type="ECO:0000313" key="7">
    <source>
        <dbReference type="EMBL" id="SCV12357.1"/>
    </source>
</evidence>
<dbReference type="SMART" id="SM01417">
    <property type="entry name" value="Solute_trans_a"/>
    <property type="match status" value="1"/>
</dbReference>
<feature type="transmembrane region" description="Helical" evidence="6">
    <location>
        <begin position="6"/>
        <end position="30"/>
    </location>
</feature>
<reference evidence="7 8" key="2">
    <citation type="journal article" date="2016" name="FEMS Yeast Res.">
        <title>Curation of the genome annotation of Pichia pastoris (Komagataella phaffii) CBS7435 from gene level to protein function.</title>
        <authorList>
            <person name="Valli M."/>
            <person name="Tatto N.E."/>
            <person name="Peymann A."/>
            <person name="Gruber C."/>
            <person name="Landes N."/>
            <person name="Ekker H."/>
            <person name="Thallinger G.G."/>
            <person name="Mattanovich D."/>
            <person name="Gasser B."/>
            <person name="Graf A.B."/>
        </authorList>
    </citation>
    <scope>GENOME REANNOTATION</scope>
    <source>
        <strain evidence="7 8">ATCC 76273 / CBS 7435 / CECT 11047 / NRRL Y-11430 / Wegner 21-1</strain>
    </source>
</reference>
<gene>
    <name evidence="7" type="ordered locus">PP7435_Chr4-0375</name>
</gene>
<feature type="region of interest" description="Disordered" evidence="5">
    <location>
        <begin position="359"/>
        <end position="380"/>
    </location>
</feature>
<comment type="subcellular location">
    <subcellularLocation>
        <location evidence="1">Membrane</location>
        <topology evidence="1">Multi-pass membrane protein</topology>
    </subcellularLocation>
</comment>
<feature type="transmembrane region" description="Helical" evidence="6">
    <location>
        <begin position="170"/>
        <end position="193"/>
    </location>
</feature>
<evidence type="ECO:0000256" key="2">
    <source>
        <dbReference type="ARBA" id="ARBA00022692"/>
    </source>
</evidence>
<dbReference type="AlphaFoldDB" id="A0A1G4KQS1"/>
<evidence type="ECO:0000256" key="6">
    <source>
        <dbReference type="SAM" id="Phobius"/>
    </source>
</evidence>
<organism evidence="7 8">
    <name type="scientific">Komagataella phaffii (strain ATCC 76273 / CBS 7435 / CECT 11047 / NRRL Y-11430 / Wegner 21-1)</name>
    <name type="common">Yeast</name>
    <name type="synonym">Pichia pastoris</name>
    <dbReference type="NCBI Taxonomy" id="981350"/>
    <lineage>
        <taxon>Eukaryota</taxon>
        <taxon>Fungi</taxon>
        <taxon>Dikarya</taxon>
        <taxon>Ascomycota</taxon>
        <taxon>Saccharomycotina</taxon>
        <taxon>Pichiomycetes</taxon>
        <taxon>Pichiales</taxon>
        <taxon>Pichiaceae</taxon>
        <taxon>Komagataella</taxon>
    </lineage>
</organism>
<accession>A0A1G4KQS1</accession>
<dbReference type="InterPro" id="IPR005178">
    <property type="entry name" value="Ostalpha/TMEM184C"/>
</dbReference>
<evidence type="ECO:0000256" key="1">
    <source>
        <dbReference type="ARBA" id="ARBA00004141"/>
    </source>
</evidence>
<feature type="transmembrane region" description="Helical" evidence="6">
    <location>
        <begin position="75"/>
        <end position="94"/>
    </location>
</feature>
<proteinExistence type="predicted"/>
<evidence type="ECO:0000256" key="4">
    <source>
        <dbReference type="ARBA" id="ARBA00023136"/>
    </source>
</evidence>
<evidence type="ECO:0000313" key="8">
    <source>
        <dbReference type="Proteomes" id="UP000006853"/>
    </source>
</evidence>
<dbReference type="EMBL" id="FR839631">
    <property type="protein sequence ID" value="SCV12357.1"/>
    <property type="molecule type" value="Genomic_DNA"/>
</dbReference>
<dbReference type="GO" id="GO:0016020">
    <property type="term" value="C:membrane"/>
    <property type="evidence" value="ECO:0007669"/>
    <property type="project" value="UniProtKB-SubCell"/>
</dbReference>
<reference evidence="7 8" key="1">
    <citation type="journal article" date="2011" name="J. Biotechnol.">
        <title>High-quality genome sequence of Pichia pastoris CBS7435.</title>
        <authorList>
            <person name="Kuberl A."/>
            <person name="Schneider J."/>
            <person name="Thallinger G.G."/>
            <person name="Anderl I."/>
            <person name="Wibberg D."/>
            <person name="Hajek T."/>
            <person name="Jaenicke S."/>
            <person name="Brinkrolf K."/>
            <person name="Goesmann A."/>
            <person name="Szczepanowski R."/>
            <person name="Puhler A."/>
            <person name="Schwab H."/>
            <person name="Glieder A."/>
            <person name="Pichler H."/>
        </authorList>
    </citation>
    <scope>NUCLEOTIDE SEQUENCE [LARGE SCALE GENOMIC DNA]</scope>
    <source>
        <strain evidence="8">ATCC 76273 / CBS 7435 / CECT 11047 / NRRL Y-11430 / Wegner 21-1</strain>
    </source>
</reference>
<feature type="transmembrane region" description="Helical" evidence="6">
    <location>
        <begin position="214"/>
        <end position="233"/>
    </location>
</feature>
<feature type="transmembrane region" description="Helical" evidence="6">
    <location>
        <begin position="137"/>
        <end position="158"/>
    </location>
</feature>
<keyword evidence="3 6" id="KW-1133">Transmembrane helix</keyword>
<sequence>MVAGYIIAITGATSLIAILITFASILSHLLNYRKPFQQRLIIRIHLIIPFFAISCFATVVNPFVGLNILAPFREIYEAFVIYTFFSYLTTILGGERRIIIATSGREPIQQLPHVPTWILPRVDISNPYTFLSIKRGILQYVWIKPLLFLITIMSQALGVYDENDFSFHSIYFWISIMYNVTVSMSLYQLAMFWKCLYQDLKQFNPWSKFMCVKLIIFASYWQGLLLSLVNYFFSIDNQLTTQIENSLLCVEMVGFAILHWHAFNYEPFKKQNMPECGRLSLKYSIKDFMGIEDLIFDFRHTFNGDMYGYKTFDSVESIIAHPESKQFSDRILNKGMRYSRGSSRTYWLESSSLLRSESTNSYQSVQSHTSNNRKPVKDDFDPEQLVKDDKLYSYVKRHYPFGDPNCPVITEEDSYRYSRNFKQRRRDLA</sequence>
<dbReference type="Pfam" id="PF03619">
    <property type="entry name" value="Solute_trans_a"/>
    <property type="match status" value="1"/>
</dbReference>
<dbReference type="Proteomes" id="UP000006853">
    <property type="component" value="Chromosome 4"/>
</dbReference>
<evidence type="ECO:0000256" key="3">
    <source>
        <dbReference type="ARBA" id="ARBA00022989"/>
    </source>
</evidence>
<protein>
    <submittedName>
        <fullName evidence="7">Uncharacterized protein</fullName>
    </submittedName>
</protein>
<evidence type="ECO:0000256" key="5">
    <source>
        <dbReference type="SAM" id="MobiDB-lite"/>
    </source>
</evidence>
<keyword evidence="2 6" id="KW-0812">Transmembrane</keyword>
<keyword evidence="4 6" id="KW-0472">Membrane</keyword>
<dbReference type="PANTHER" id="PTHR23423">
    <property type="entry name" value="ORGANIC SOLUTE TRANSPORTER-RELATED"/>
    <property type="match status" value="1"/>
</dbReference>
<feature type="transmembrane region" description="Helical" evidence="6">
    <location>
        <begin position="42"/>
        <end position="63"/>
    </location>
</feature>